<dbReference type="AlphaFoldDB" id="A0A934Q326"/>
<dbReference type="Gene3D" id="3.60.21.10">
    <property type="match status" value="1"/>
</dbReference>
<evidence type="ECO:0000256" key="3">
    <source>
        <dbReference type="ARBA" id="ARBA00023004"/>
    </source>
</evidence>
<dbReference type="RefSeq" id="WP_200790399.1">
    <property type="nucleotide sequence ID" value="NZ_JAEDAO010000001.1"/>
</dbReference>
<dbReference type="CDD" id="cd07400">
    <property type="entry name" value="MPP_1"/>
    <property type="match status" value="1"/>
</dbReference>
<sequence>MALLLHISDTHFGTEQPHVVRALLELAHRRRPDLLVYSGDMTQRARRDEFDAARAFCRELAIARTLTLPGNHDIPLFDVVQRAFRPYARYLAAFGPRLESCLDMDGFLVVGVNTTRPARHKNGEVSPAQVERVAHQLHGTRANQLRIVVTHQPAAVLREEDEHDRLIGADAALEAWSRAGADLVLGGHIHLPYVTEVAAPRPLWVVQAGTAVSSRIRHGTCNSVNFVEWKPQPGGRRQCRVERWDYRPDDGAFGMVDERGLMLGT</sequence>
<keyword evidence="1" id="KW-0479">Metal-binding</keyword>
<evidence type="ECO:0000313" key="6">
    <source>
        <dbReference type="EMBL" id="MBK0393636.1"/>
    </source>
</evidence>
<protein>
    <submittedName>
        <fullName evidence="6">Metallophosphoesterase</fullName>
    </submittedName>
</protein>
<dbReference type="PANTHER" id="PTHR42988:SF2">
    <property type="entry name" value="CYCLIC NUCLEOTIDE PHOSPHODIESTERASE CBUA0032-RELATED"/>
    <property type="match status" value="1"/>
</dbReference>
<dbReference type="EMBL" id="JAEDAO010000001">
    <property type="protein sequence ID" value="MBK0393636.1"/>
    <property type="molecule type" value="Genomic_DNA"/>
</dbReference>
<dbReference type="GO" id="GO:0046872">
    <property type="term" value="F:metal ion binding"/>
    <property type="evidence" value="ECO:0007669"/>
    <property type="project" value="UniProtKB-KW"/>
</dbReference>
<comment type="similarity">
    <text evidence="4">Belongs to the cyclic nucleotide phosphodiesterase class-III family.</text>
</comment>
<gene>
    <name evidence="6" type="ORF">I8E28_13645</name>
</gene>
<keyword evidence="2" id="KW-0378">Hydrolase</keyword>
<proteinExistence type="inferred from homology"/>
<accession>A0A934Q326</accession>
<name>A0A934Q326_9BURK</name>
<dbReference type="InterPro" id="IPR004843">
    <property type="entry name" value="Calcineurin-like_PHP"/>
</dbReference>
<comment type="caution">
    <text evidence="6">The sequence shown here is derived from an EMBL/GenBank/DDBJ whole genome shotgun (WGS) entry which is preliminary data.</text>
</comment>
<reference evidence="6" key="1">
    <citation type="submission" date="2020-12" db="EMBL/GenBank/DDBJ databases">
        <title>Ramlibacter sp. nov., isolated from a freshwater alga, Cryptomonas.</title>
        <authorList>
            <person name="Kim H.M."/>
            <person name="Jeon C.O."/>
        </authorList>
    </citation>
    <scope>NUCLEOTIDE SEQUENCE</scope>
    <source>
        <strain evidence="6">CrO1</strain>
    </source>
</reference>
<dbReference type="SUPFAM" id="SSF56300">
    <property type="entry name" value="Metallo-dependent phosphatases"/>
    <property type="match status" value="1"/>
</dbReference>
<dbReference type="Proteomes" id="UP000617041">
    <property type="component" value="Unassembled WGS sequence"/>
</dbReference>
<evidence type="ECO:0000259" key="5">
    <source>
        <dbReference type="Pfam" id="PF00149"/>
    </source>
</evidence>
<keyword evidence="3" id="KW-0408">Iron</keyword>
<evidence type="ECO:0000313" key="7">
    <source>
        <dbReference type="Proteomes" id="UP000617041"/>
    </source>
</evidence>
<dbReference type="PANTHER" id="PTHR42988">
    <property type="entry name" value="PHOSPHOHYDROLASE"/>
    <property type="match status" value="1"/>
</dbReference>
<dbReference type="Pfam" id="PF00149">
    <property type="entry name" value="Metallophos"/>
    <property type="match status" value="1"/>
</dbReference>
<dbReference type="GO" id="GO:0016787">
    <property type="term" value="F:hydrolase activity"/>
    <property type="evidence" value="ECO:0007669"/>
    <property type="project" value="UniProtKB-KW"/>
</dbReference>
<feature type="domain" description="Calcineurin-like phosphoesterase" evidence="5">
    <location>
        <begin position="4"/>
        <end position="191"/>
    </location>
</feature>
<keyword evidence="7" id="KW-1185">Reference proteome</keyword>
<evidence type="ECO:0000256" key="1">
    <source>
        <dbReference type="ARBA" id="ARBA00022723"/>
    </source>
</evidence>
<dbReference type="InterPro" id="IPR050884">
    <property type="entry name" value="CNP_phosphodiesterase-III"/>
</dbReference>
<organism evidence="6 7">
    <name type="scientific">Ramlibacter algicola</name>
    <dbReference type="NCBI Taxonomy" id="2795217"/>
    <lineage>
        <taxon>Bacteria</taxon>
        <taxon>Pseudomonadati</taxon>
        <taxon>Pseudomonadota</taxon>
        <taxon>Betaproteobacteria</taxon>
        <taxon>Burkholderiales</taxon>
        <taxon>Comamonadaceae</taxon>
        <taxon>Ramlibacter</taxon>
    </lineage>
</organism>
<dbReference type="InterPro" id="IPR029052">
    <property type="entry name" value="Metallo-depent_PP-like"/>
</dbReference>
<evidence type="ECO:0000256" key="4">
    <source>
        <dbReference type="ARBA" id="ARBA00025742"/>
    </source>
</evidence>
<evidence type="ECO:0000256" key="2">
    <source>
        <dbReference type="ARBA" id="ARBA00022801"/>
    </source>
</evidence>